<evidence type="ECO:0000259" key="1">
    <source>
        <dbReference type="Pfam" id="PF00646"/>
    </source>
</evidence>
<evidence type="ECO:0000313" key="4">
    <source>
        <dbReference type="Proteomes" id="UP000289738"/>
    </source>
</evidence>
<reference evidence="3 4" key="1">
    <citation type="submission" date="2019-01" db="EMBL/GenBank/DDBJ databases">
        <title>Sequencing of cultivated peanut Arachis hypogaea provides insights into genome evolution and oil improvement.</title>
        <authorList>
            <person name="Chen X."/>
        </authorList>
    </citation>
    <scope>NUCLEOTIDE SEQUENCE [LARGE SCALE GENOMIC DNA]</scope>
    <source>
        <strain evidence="4">cv. Fuhuasheng</strain>
        <tissue evidence="3">Leaves</tissue>
    </source>
</reference>
<organism evidence="3 4">
    <name type="scientific">Arachis hypogaea</name>
    <name type="common">Peanut</name>
    <dbReference type="NCBI Taxonomy" id="3818"/>
    <lineage>
        <taxon>Eukaryota</taxon>
        <taxon>Viridiplantae</taxon>
        <taxon>Streptophyta</taxon>
        <taxon>Embryophyta</taxon>
        <taxon>Tracheophyta</taxon>
        <taxon>Spermatophyta</taxon>
        <taxon>Magnoliopsida</taxon>
        <taxon>eudicotyledons</taxon>
        <taxon>Gunneridae</taxon>
        <taxon>Pentapetalae</taxon>
        <taxon>rosids</taxon>
        <taxon>fabids</taxon>
        <taxon>Fabales</taxon>
        <taxon>Fabaceae</taxon>
        <taxon>Papilionoideae</taxon>
        <taxon>50 kb inversion clade</taxon>
        <taxon>dalbergioids sensu lato</taxon>
        <taxon>Dalbergieae</taxon>
        <taxon>Pterocarpus clade</taxon>
        <taxon>Arachis</taxon>
    </lineage>
</organism>
<dbReference type="CDD" id="cd09917">
    <property type="entry name" value="F-box_SF"/>
    <property type="match status" value="1"/>
</dbReference>
<dbReference type="EMBL" id="SDMP01000007">
    <property type="protein sequence ID" value="RYR45240.1"/>
    <property type="molecule type" value="Genomic_DNA"/>
</dbReference>
<proteinExistence type="predicted"/>
<gene>
    <name evidence="3" type="ORF">Ahy_A07g031089</name>
</gene>
<dbReference type="Gene3D" id="1.20.1280.50">
    <property type="match status" value="1"/>
</dbReference>
<protein>
    <submittedName>
        <fullName evidence="3">Uncharacterized protein</fullName>
    </submittedName>
</protein>
<keyword evidence="4" id="KW-1185">Reference proteome</keyword>
<dbReference type="PANTHER" id="PTHR31672">
    <property type="entry name" value="BNACNNG10540D PROTEIN"/>
    <property type="match status" value="1"/>
</dbReference>
<dbReference type="Pfam" id="PF24750">
    <property type="entry name" value="b-prop_At3g26010-like"/>
    <property type="match status" value="1"/>
</dbReference>
<name>A0A445C2U8_ARAHY</name>
<dbReference type="Pfam" id="PF00646">
    <property type="entry name" value="F-box"/>
    <property type="match status" value="1"/>
</dbReference>
<evidence type="ECO:0000259" key="2">
    <source>
        <dbReference type="Pfam" id="PF24750"/>
    </source>
</evidence>
<dbReference type="InterPro" id="IPR050796">
    <property type="entry name" value="SCF_F-box_component"/>
</dbReference>
<accession>A0A445C2U8</accession>
<comment type="caution">
    <text evidence="3">The sequence shown here is derived from an EMBL/GenBank/DDBJ whole genome shotgun (WGS) entry which is preliminary data.</text>
</comment>
<sequence>MASVCEDELLHIFSFLPTKSICRFQFLCKSLYGELHGAKFRMNHAQNISLKDDTYIFIQPKIFFNNFNKDELFHLLPPLPLSSPAEKESNFYEQLPRNSLQFLKNVRILASSNGLILCQSNSNKELCLCNPITQTWLPITTPSTLSESPFHEANVFFKCMNNKGLDYLDDYLIILIEGTPEWGQHVIIKLYSSKEGVWRRMENDFFVGPMNMRLNNSVYLQEKLFLISNSPSVFKKGSHYLPLYIMAYDFAAGGESTTINLPEDTLEASLDWNCDLRIFEWGKEKSLDHSLCLVRYIKGCFTIWILIDSKSSKWKKILEVKVEEIGLKEENPNVQGFRIINGNCLVFVTGRKVYGYYCFNDQSCWGLKEICEHKWDNIRINLIPYSPTLRPCGINMA</sequence>
<dbReference type="InterPro" id="IPR036047">
    <property type="entry name" value="F-box-like_dom_sf"/>
</dbReference>
<dbReference type="Gramene" id="arahy.Tifrunner.gnm2.ann2.Ah07g013500.1">
    <property type="protein sequence ID" value="arahy.Tifrunner.gnm2.ann2.Ah07g013500.1-CDS-1"/>
    <property type="gene ID" value="arahy.Tifrunner.gnm2.ann2.Ah07g013500"/>
</dbReference>
<feature type="domain" description="F-box" evidence="1">
    <location>
        <begin position="6"/>
        <end position="32"/>
    </location>
</feature>
<dbReference type="Proteomes" id="UP000289738">
    <property type="component" value="Chromosome A07"/>
</dbReference>
<feature type="domain" description="F-box protein At3g26010-like beta-propeller" evidence="2">
    <location>
        <begin position="105"/>
        <end position="269"/>
    </location>
</feature>
<dbReference type="InterPro" id="IPR056592">
    <property type="entry name" value="Beta-prop_At3g26010-like"/>
</dbReference>
<dbReference type="AlphaFoldDB" id="A0A445C2U8"/>
<evidence type="ECO:0000313" key="3">
    <source>
        <dbReference type="EMBL" id="RYR45240.1"/>
    </source>
</evidence>
<dbReference type="STRING" id="3818.A0A445C2U8"/>
<dbReference type="PANTHER" id="PTHR31672:SF13">
    <property type="entry name" value="F-BOX PROTEIN CPR30-LIKE"/>
    <property type="match status" value="1"/>
</dbReference>
<dbReference type="InterPro" id="IPR001810">
    <property type="entry name" value="F-box_dom"/>
</dbReference>
<dbReference type="SUPFAM" id="SSF81383">
    <property type="entry name" value="F-box domain"/>
    <property type="match status" value="1"/>
</dbReference>